<proteinExistence type="predicted"/>
<accession>A0A4Q1BET9</accession>
<dbReference type="AlphaFoldDB" id="A0A4Q1BET9"/>
<feature type="compositionally biased region" description="Polar residues" evidence="1">
    <location>
        <begin position="1"/>
        <end position="11"/>
    </location>
</feature>
<evidence type="ECO:0000313" key="2">
    <source>
        <dbReference type="EMBL" id="RXK35845.1"/>
    </source>
</evidence>
<evidence type="ECO:0000313" key="3">
    <source>
        <dbReference type="Proteomes" id="UP000289152"/>
    </source>
</evidence>
<name>A0A4Q1BET9_TREME</name>
<feature type="region of interest" description="Disordered" evidence="1">
    <location>
        <begin position="1"/>
        <end position="24"/>
    </location>
</feature>
<comment type="caution">
    <text evidence="2">The sequence shown here is derived from an EMBL/GenBank/DDBJ whole genome shotgun (WGS) entry which is preliminary data.</text>
</comment>
<dbReference type="EMBL" id="SDIL01000119">
    <property type="protein sequence ID" value="RXK35845.1"/>
    <property type="molecule type" value="Genomic_DNA"/>
</dbReference>
<dbReference type="Proteomes" id="UP000289152">
    <property type="component" value="Unassembled WGS sequence"/>
</dbReference>
<reference evidence="2 3" key="1">
    <citation type="submission" date="2016-06" db="EMBL/GenBank/DDBJ databases">
        <title>Evolution of pathogenesis and genome organization in the Tremellales.</title>
        <authorList>
            <person name="Cuomo C."/>
            <person name="Litvintseva A."/>
            <person name="Heitman J."/>
            <person name="Chen Y."/>
            <person name="Sun S."/>
            <person name="Springer D."/>
            <person name="Dromer F."/>
            <person name="Young S."/>
            <person name="Zeng Q."/>
            <person name="Chapman S."/>
            <person name="Gujja S."/>
            <person name="Saif S."/>
            <person name="Birren B."/>
        </authorList>
    </citation>
    <scope>NUCLEOTIDE SEQUENCE [LARGE SCALE GENOMIC DNA]</scope>
    <source>
        <strain evidence="2 3">ATCC 28783</strain>
    </source>
</reference>
<sequence>MARSLVSSSPARPSVLPAKTAGSTDASASLVFGGEANFTFTLRYDFNNHVVVYTEGPWRNHAVVHGLALAALRVLTRNGTMVTVRQFKAQLRSLCESSFPQTLISVVDERVEPRS</sequence>
<organism evidence="2 3">
    <name type="scientific">Tremella mesenterica</name>
    <name type="common">Jelly fungus</name>
    <dbReference type="NCBI Taxonomy" id="5217"/>
    <lineage>
        <taxon>Eukaryota</taxon>
        <taxon>Fungi</taxon>
        <taxon>Dikarya</taxon>
        <taxon>Basidiomycota</taxon>
        <taxon>Agaricomycotina</taxon>
        <taxon>Tremellomycetes</taxon>
        <taxon>Tremellales</taxon>
        <taxon>Tremellaceae</taxon>
        <taxon>Tremella</taxon>
    </lineage>
</organism>
<gene>
    <name evidence="2" type="ORF">M231_06893</name>
</gene>
<evidence type="ECO:0000256" key="1">
    <source>
        <dbReference type="SAM" id="MobiDB-lite"/>
    </source>
</evidence>
<keyword evidence="3" id="KW-1185">Reference proteome</keyword>
<protein>
    <submittedName>
        <fullName evidence="2">Uncharacterized protein</fullName>
    </submittedName>
</protein>
<dbReference type="InParanoid" id="A0A4Q1BET9"/>